<feature type="compositionally biased region" description="Low complexity" evidence="1">
    <location>
        <begin position="1"/>
        <end position="11"/>
    </location>
</feature>
<evidence type="ECO:0000313" key="2">
    <source>
        <dbReference type="EMBL" id="GFR49718.1"/>
    </source>
</evidence>
<protein>
    <submittedName>
        <fullName evidence="2">Uncharacterized protein</fullName>
    </submittedName>
</protein>
<sequence>PRRPAQAAAAAGLPTVPPQPAPQRQQQQSVICRTSLVHTPLQPHQRRLAELTERLVRAATARLAQGAFPTRELSTLLWSLVALGYWQPPLLPLAAAFLDYGAERLRGADSIAMATVLQVMARAQAAAAAGHASAVRVLDLAPPALAVVASALPPRLPSCDARTLTGLLHSCASLLSCAPASPILSLPQQAQLLPQQQQGQQGQGQGQQASSSSGSGGLAALAREVTRECMRRRFVGFGPKGLISVASALTTLRAVAEAEAAAAAAATASIGTTTGTSSSSSSAVGGDDTSSVPAASLPAATPAAGGVDDAEVWRLLAAAAVAPLAPEMAGASVQQWRMLLKLVETRGAANTHLLAAAAEAAAGGAAAGEGGAAVAEAGVAHGRPPAQLV</sequence>
<gene>
    <name evidence="2" type="ORF">Agub_g11873</name>
</gene>
<feature type="region of interest" description="Disordered" evidence="1">
    <location>
        <begin position="192"/>
        <end position="217"/>
    </location>
</feature>
<keyword evidence="3" id="KW-1185">Reference proteome</keyword>
<accession>A0AAD3DZX3</accession>
<dbReference type="EMBL" id="BMAR01000032">
    <property type="protein sequence ID" value="GFR49718.1"/>
    <property type="molecule type" value="Genomic_DNA"/>
</dbReference>
<feature type="non-terminal residue" evidence="2">
    <location>
        <position position="1"/>
    </location>
</feature>
<name>A0AAD3DZX3_9CHLO</name>
<evidence type="ECO:0000313" key="3">
    <source>
        <dbReference type="Proteomes" id="UP001054857"/>
    </source>
</evidence>
<organism evidence="2 3">
    <name type="scientific">Astrephomene gubernaculifera</name>
    <dbReference type="NCBI Taxonomy" id="47775"/>
    <lineage>
        <taxon>Eukaryota</taxon>
        <taxon>Viridiplantae</taxon>
        <taxon>Chlorophyta</taxon>
        <taxon>core chlorophytes</taxon>
        <taxon>Chlorophyceae</taxon>
        <taxon>CS clade</taxon>
        <taxon>Chlamydomonadales</taxon>
        <taxon>Astrephomenaceae</taxon>
        <taxon>Astrephomene</taxon>
    </lineage>
</organism>
<proteinExistence type="predicted"/>
<reference evidence="2 3" key="1">
    <citation type="journal article" date="2021" name="Sci. Rep.">
        <title>Genome sequencing of the multicellular alga Astrephomene provides insights into convergent evolution of germ-soma differentiation.</title>
        <authorList>
            <person name="Yamashita S."/>
            <person name="Yamamoto K."/>
            <person name="Matsuzaki R."/>
            <person name="Suzuki S."/>
            <person name="Yamaguchi H."/>
            <person name="Hirooka S."/>
            <person name="Minakuchi Y."/>
            <person name="Miyagishima S."/>
            <person name="Kawachi M."/>
            <person name="Toyoda A."/>
            <person name="Nozaki H."/>
        </authorList>
    </citation>
    <scope>NUCLEOTIDE SEQUENCE [LARGE SCALE GENOMIC DNA]</scope>
    <source>
        <strain evidence="2 3">NIES-4017</strain>
    </source>
</reference>
<dbReference type="Proteomes" id="UP001054857">
    <property type="component" value="Unassembled WGS sequence"/>
</dbReference>
<comment type="caution">
    <text evidence="2">The sequence shown here is derived from an EMBL/GenBank/DDBJ whole genome shotgun (WGS) entry which is preliminary data.</text>
</comment>
<feature type="region of interest" description="Disordered" evidence="1">
    <location>
        <begin position="1"/>
        <end position="25"/>
    </location>
</feature>
<evidence type="ECO:0000256" key="1">
    <source>
        <dbReference type="SAM" id="MobiDB-lite"/>
    </source>
</evidence>
<dbReference type="AlphaFoldDB" id="A0AAD3DZX3"/>
<feature type="region of interest" description="Disordered" evidence="1">
    <location>
        <begin position="269"/>
        <end position="303"/>
    </location>
</feature>